<dbReference type="Gene3D" id="3.40.630.30">
    <property type="match status" value="1"/>
</dbReference>
<dbReference type="AlphaFoldDB" id="A0A415S473"/>
<feature type="domain" description="BioF2-like acetyltransferase" evidence="1">
    <location>
        <begin position="199"/>
        <end position="298"/>
    </location>
</feature>
<evidence type="ECO:0000259" key="1">
    <source>
        <dbReference type="Pfam" id="PF13480"/>
    </source>
</evidence>
<dbReference type="InterPro" id="IPR038740">
    <property type="entry name" value="BioF2-like_GNAT_dom"/>
</dbReference>
<organism evidence="2 3">
    <name type="scientific">Mediterraneibacter gnavus</name>
    <name type="common">Ruminococcus gnavus</name>
    <dbReference type="NCBI Taxonomy" id="33038"/>
    <lineage>
        <taxon>Bacteria</taxon>
        <taxon>Bacillati</taxon>
        <taxon>Bacillota</taxon>
        <taxon>Clostridia</taxon>
        <taxon>Lachnospirales</taxon>
        <taxon>Lachnospiraceae</taxon>
        <taxon>Mediterraneibacter</taxon>
    </lineage>
</organism>
<dbReference type="Pfam" id="PF13480">
    <property type="entry name" value="Acetyltransf_6"/>
    <property type="match status" value="1"/>
</dbReference>
<dbReference type="SUPFAM" id="SSF55729">
    <property type="entry name" value="Acyl-CoA N-acyltransferases (Nat)"/>
    <property type="match status" value="1"/>
</dbReference>
<sequence>MHLVFMQEYLLKKFEILEQEKDTMLNKEKYVEFCKDIYVPIYSKAWWLDAVCGEDKWNVWLYEHNSQIFAAMPYYFESRGNYKYITKALLTQNNGILFKYPEGAKSIAKQNFEEKVIEAACSFIKELNIDVYEQQYHYNFTNWLPFFWNRYTAITRYTYVLENLENIEEVWQRVSSKYKKNIKKGYKNAAIKEGLDYKKFYEEHEKVFLKQGLRCPFSFETWEKIYQGSQINRCGKILYAEECGGGNIASVLFLIWDDESVYHLLGGSIPEYQKLETYNALTWEGIKFASEKGLKYDFEGSVIKRISKSFREFGGEPKSYFRIRKVFNPEIVRQEAEAFIENNCLVE</sequence>
<keyword evidence="2" id="KW-0808">Transferase</keyword>
<proteinExistence type="predicted"/>
<evidence type="ECO:0000313" key="2">
    <source>
        <dbReference type="EMBL" id="RHM70276.1"/>
    </source>
</evidence>
<protein>
    <submittedName>
        <fullName evidence="2">GNAT family N-acetyltransferase</fullName>
    </submittedName>
</protein>
<dbReference type="InterPro" id="IPR016181">
    <property type="entry name" value="Acyl_CoA_acyltransferase"/>
</dbReference>
<gene>
    <name evidence="2" type="ORF">DWZ50_17185</name>
</gene>
<evidence type="ECO:0000313" key="3">
    <source>
        <dbReference type="Proteomes" id="UP000285610"/>
    </source>
</evidence>
<comment type="caution">
    <text evidence="2">The sequence shown here is derived from an EMBL/GenBank/DDBJ whole genome shotgun (WGS) entry which is preliminary data.</text>
</comment>
<name>A0A415S473_MEDGN</name>
<accession>A0A415S473</accession>
<dbReference type="Proteomes" id="UP000285610">
    <property type="component" value="Unassembled WGS sequence"/>
</dbReference>
<reference evidence="2 3" key="1">
    <citation type="submission" date="2018-08" db="EMBL/GenBank/DDBJ databases">
        <title>A genome reference for cultivated species of the human gut microbiota.</title>
        <authorList>
            <person name="Zou Y."/>
            <person name="Xue W."/>
            <person name="Luo G."/>
        </authorList>
    </citation>
    <scope>NUCLEOTIDE SEQUENCE [LARGE SCALE GENOMIC DNA]</scope>
    <source>
        <strain evidence="2 3">AF33-12</strain>
    </source>
</reference>
<dbReference type="EMBL" id="QRQE01000061">
    <property type="protein sequence ID" value="RHM70276.1"/>
    <property type="molecule type" value="Genomic_DNA"/>
</dbReference>
<dbReference type="GO" id="GO:0016740">
    <property type="term" value="F:transferase activity"/>
    <property type="evidence" value="ECO:0007669"/>
    <property type="project" value="UniProtKB-KW"/>
</dbReference>